<dbReference type="AlphaFoldDB" id="W2QAQ3"/>
<name>W2QAQ3_PHYN3</name>
<sequence>MSSEECVNDKRASGSADTMVRALEMYLPKKLVKIVLRPTSFIHQGKPSRVWCSTSSAAHYHRGHL</sequence>
<evidence type="ECO:0000313" key="2">
    <source>
        <dbReference type="Proteomes" id="UP000018817"/>
    </source>
</evidence>
<dbReference type="RefSeq" id="XP_008905163.1">
    <property type="nucleotide sequence ID" value="XM_008906915.1"/>
</dbReference>
<evidence type="ECO:0000313" key="1">
    <source>
        <dbReference type="EMBL" id="ETN09330.1"/>
    </source>
</evidence>
<proteinExistence type="predicted"/>
<reference evidence="1 2" key="2">
    <citation type="submission" date="2013-11" db="EMBL/GenBank/DDBJ databases">
        <title>The Genome Sequence of Phytophthora parasitica INRA-310.</title>
        <authorList>
            <consortium name="The Broad Institute Genomics Platform"/>
            <person name="Russ C."/>
            <person name="Tyler B."/>
            <person name="Panabieres F."/>
            <person name="Shan W."/>
            <person name="Tripathy S."/>
            <person name="Grunwald N."/>
            <person name="Machado M."/>
            <person name="Johnson C.S."/>
            <person name="Arredondo F."/>
            <person name="Hong C."/>
            <person name="Coffey M."/>
            <person name="Young S.K."/>
            <person name="Zeng Q."/>
            <person name="Gargeya S."/>
            <person name="Fitzgerald M."/>
            <person name="Abouelleil A."/>
            <person name="Alvarado L."/>
            <person name="Chapman S.B."/>
            <person name="Gainer-Dewar J."/>
            <person name="Goldberg J."/>
            <person name="Griggs A."/>
            <person name="Gujja S."/>
            <person name="Hansen M."/>
            <person name="Howarth C."/>
            <person name="Imamovic A."/>
            <person name="Ireland A."/>
            <person name="Larimer J."/>
            <person name="McCowan C."/>
            <person name="Murphy C."/>
            <person name="Pearson M."/>
            <person name="Poon T.W."/>
            <person name="Priest M."/>
            <person name="Roberts A."/>
            <person name="Saif S."/>
            <person name="Shea T."/>
            <person name="Sykes S."/>
            <person name="Wortman J."/>
            <person name="Nusbaum C."/>
            <person name="Birren B."/>
        </authorList>
    </citation>
    <scope>NUCLEOTIDE SEQUENCE [LARGE SCALE GENOMIC DNA]</scope>
    <source>
        <strain evidence="1 2">INRA-310</strain>
    </source>
</reference>
<organism evidence="1 2">
    <name type="scientific">Phytophthora nicotianae (strain INRA-310)</name>
    <name type="common">Phytophthora parasitica</name>
    <dbReference type="NCBI Taxonomy" id="761204"/>
    <lineage>
        <taxon>Eukaryota</taxon>
        <taxon>Sar</taxon>
        <taxon>Stramenopiles</taxon>
        <taxon>Oomycota</taxon>
        <taxon>Peronosporomycetes</taxon>
        <taxon>Peronosporales</taxon>
        <taxon>Peronosporaceae</taxon>
        <taxon>Phytophthora</taxon>
    </lineage>
</organism>
<reference evidence="2" key="1">
    <citation type="submission" date="2011-12" db="EMBL/GenBank/DDBJ databases">
        <authorList>
            <consortium name="The Broad Institute Genome Sequencing Platform"/>
            <person name="Russ C."/>
            <person name="Tyler B."/>
            <person name="Panabieres F."/>
            <person name="Shan W."/>
            <person name="Tripathy S."/>
            <person name="Grunwald N."/>
            <person name="Machado M."/>
            <person name="Young S.K."/>
            <person name="Zeng Q."/>
            <person name="Gargeya S."/>
            <person name="Fitzgerald M."/>
            <person name="Haas B."/>
            <person name="Abouelleil A."/>
            <person name="Alvarado L."/>
            <person name="Arachchi H.M."/>
            <person name="Berlin A."/>
            <person name="Chapman S.B."/>
            <person name="Gearin G."/>
            <person name="Goldberg J."/>
            <person name="Griggs A."/>
            <person name="Gujja S."/>
            <person name="Hansen M."/>
            <person name="Heiman D."/>
            <person name="Howarth C."/>
            <person name="Larimer J."/>
            <person name="Lui A."/>
            <person name="MacDonald P.J.P."/>
            <person name="McCowen C."/>
            <person name="Montmayeur A."/>
            <person name="Murphy C."/>
            <person name="Neiman D."/>
            <person name="Pearson M."/>
            <person name="Priest M."/>
            <person name="Roberts A."/>
            <person name="Saif S."/>
            <person name="Shea T."/>
            <person name="Sisk P."/>
            <person name="Stolte C."/>
            <person name="Sykes S."/>
            <person name="Wortman J."/>
            <person name="Nusbaum C."/>
            <person name="Birren B."/>
        </authorList>
    </citation>
    <scope>NUCLEOTIDE SEQUENCE [LARGE SCALE GENOMIC DNA]</scope>
    <source>
        <strain evidence="2">INRA-310</strain>
    </source>
</reference>
<dbReference type="VEuPathDB" id="FungiDB:PPTG_22869"/>
<dbReference type="Proteomes" id="UP000018817">
    <property type="component" value="Unassembled WGS sequence"/>
</dbReference>
<protein>
    <submittedName>
        <fullName evidence="1">Uncharacterized protein</fullName>
    </submittedName>
</protein>
<dbReference type="GeneID" id="20191468"/>
<dbReference type="EMBL" id="KI669585">
    <property type="protein sequence ID" value="ETN09330.1"/>
    <property type="molecule type" value="Genomic_DNA"/>
</dbReference>
<accession>W2QAQ3</accession>
<gene>
    <name evidence="1" type="ORF">PPTG_22869</name>
</gene>